<keyword evidence="1" id="KW-0472">Membrane</keyword>
<keyword evidence="5" id="KW-1185">Reference proteome</keyword>
<evidence type="ECO:0000313" key="5">
    <source>
        <dbReference type="Proteomes" id="UP000651837"/>
    </source>
</evidence>
<dbReference type="OrthoDB" id="9823725at2"/>
<name>A0A316DUB0_9FLAO</name>
<feature type="transmembrane region" description="Helical" evidence="1">
    <location>
        <begin position="135"/>
        <end position="153"/>
    </location>
</feature>
<organism evidence="3 4">
    <name type="scientific">Maribacter polysiphoniae</name>
    <dbReference type="NCBI Taxonomy" id="429344"/>
    <lineage>
        <taxon>Bacteria</taxon>
        <taxon>Pseudomonadati</taxon>
        <taxon>Bacteroidota</taxon>
        <taxon>Flavobacteriia</taxon>
        <taxon>Flavobacteriales</taxon>
        <taxon>Flavobacteriaceae</taxon>
        <taxon>Maribacter</taxon>
    </lineage>
</organism>
<sequence>MSKGVKYVFSWIVVFFALSGLLDSLLHNFSELKWLYATIYPTEYFSKDVLIYESQSKGAGSGGRDFYYFNGTLKKFKTKKRVFYTGKGMKKIWTTDGYPENELKIPVWYNTMDGAISIRTSEKFPKPYSIGQIKAYINMITWILLLPCVWYIIHYQIQKRKKKS</sequence>
<dbReference type="AlphaFoldDB" id="A0A316DUB0"/>
<dbReference type="RefSeq" id="WP_109654110.1">
    <property type="nucleotide sequence ID" value="NZ_JACWLN010000011.1"/>
</dbReference>
<dbReference type="EMBL" id="QGGQ01000012">
    <property type="protein sequence ID" value="PWK21386.1"/>
    <property type="molecule type" value="Genomic_DNA"/>
</dbReference>
<evidence type="ECO:0000313" key="2">
    <source>
        <dbReference type="EMBL" id="MBD1262553.1"/>
    </source>
</evidence>
<accession>A0A316DUB0</accession>
<reference evidence="2 5" key="2">
    <citation type="submission" date="2020-07" db="EMBL/GenBank/DDBJ databases">
        <title>The draft genome sequence of Maribacter polysiphoniae KCTC 22021.</title>
        <authorList>
            <person name="Mu L."/>
        </authorList>
    </citation>
    <scope>NUCLEOTIDE SEQUENCE [LARGE SCALE GENOMIC DNA]</scope>
    <source>
        <strain evidence="2 5">KCTC 22021</strain>
    </source>
</reference>
<dbReference type="Proteomes" id="UP000651837">
    <property type="component" value="Unassembled WGS sequence"/>
</dbReference>
<feature type="transmembrane region" description="Helical" evidence="1">
    <location>
        <begin position="7"/>
        <end position="26"/>
    </location>
</feature>
<dbReference type="Proteomes" id="UP000245667">
    <property type="component" value="Unassembled WGS sequence"/>
</dbReference>
<dbReference type="EMBL" id="JACWLN010000011">
    <property type="protein sequence ID" value="MBD1262553.1"/>
    <property type="molecule type" value="Genomic_DNA"/>
</dbReference>
<evidence type="ECO:0000313" key="4">
    <source>
        <dbReference type="Proteomes" id="UP000245667"/>
    </source>
</evidence>
<gene>
    <name evidence="2" type="ORF">HZY62_18285</name>
    <name evidence="3" type="ORF">LX92_03891</name>
</gene>
<proteinExistence type="predicted"/>
<keyword evidence="1" id="KW-1133">Transmembrane helix</keyword>
<keyword evidence="1" id="KW-0812">Transmembrane</keyword>
<reference evidence="3 4" key="1">
    <citation type="submission" date="2018-05" db="EMBL/GenBank/DDBJ databases">
        <title>Genomic Encyclopedia of Archaeal and Bacterial Type Strains, Phase II (KMG-II): from individual species to whole genera.</title>
        <authorList>
            <person name="Goeker M."/>
        </authorList>
    </citation>
    <scope>NUCLEOTIDE SEQUENCE [LARGE SCALE GENOMIC DNA]</scope>
    <source>
        <strain evidence="3 4">DSM 23514</strain>
    </source>
</reference>
<evidence type="ECO:0000313" key="3">
    <source>
        <dbReference type="EMBL" id="PWK21386.1"/>
    </source>
</evidence>
<evidence type="ECO:0000256" key="1">
    <source>
        <dbReference type="SAM" id="Phobius"/>
    </source>
</evidence>
<comment type="caution">
    <text evidence="3">The sequence shown here is derived from an EMBL/GenBank/DDBJ whole genome shotgun (WGS) entry which is preliminary data.</text>
</comment>
<protein>
    <submittedName>
        <fullName evidence="3">Uncharacterized protein</fullName>
    </submittedName>
</protein>